<evidence type="ECO:0000256" key="4">
    <source>
        <dbReference type="ARBA" id="ARBA00022771"/>
    </source>
</evidence>
<feature type="region of interest" description="Disordered" evidence="8">
    <location>
        <begin position="279"/>
        <end position="317"/>
    </location>
</feature>
<evidence type="ECO:0000313" key="11">
    <source>
        <dbReference type="Proteomes" id="UP001219518"/>
    </source>
</evidence>
<organism evidence="10 11">
    <name type="scientific">Frankliniella fusca</name>
    <dbReference type="NCBI Taxonomy" id="407009"/>
    <lineage>
        <taxon>Eukaryota</taxon>
        <taxon>Metazoa</taxon>
        <taxon>Ecdysozoa</taxon>
        <taxon>Arthropoda</taxon>
        <taxon>Hexapoda</taxon>
        <taxon>Insecta</taxon>
        <taxon>Pterygota</taxon>
        <taxon>Neoptera</taxon>
        <taxon>Paraneoptera</taxon>
        <taxon>Thysanoptera</taxon>
        <taxon>Terebrantia</taxon>
        <taxon>Thripoidea</taxon>
        <taxon>Thripidae</taxon>
        <taxon>Frankliniella</taxon>
    </lineage>
</organism>
<dbReference type="FunFam" id="3.30.160.60:FF:002343">
    <property type="entry name" value="Zinc finger protein 33A"/>
    <property type="match status" value="1"/>
</dbReference>
<dbReference type="InterPro" id="IPR036236">
    <property type="entry name" value="Znf_C2H2_sf"/>
</dbReference>
<dbReference type="GO" id="GO:0008270">
    <property type="term" value="F:zinc ion binding"/>
    <property type="evidence" value="ECO:0007669"/>
    <property type="project" value="UniProtKB-KW"/>
</dbReference>
<feature type="compositionally biased region" description="Basic residues" evidence="8">
    <location>
        <begin position="282"/>
        <end position="291"/>
    </location>
</feature>
<feature type="region of interest" description="Disordered" evidence="8">
    <location>
        <begin position="117"/>
        <end position="151"/>
    </location>
</feature>
<dbReference type="PROSITE" id="PS00028">
    <property type="entry name" value="ZINC_FINGER_C2H2_1"/>
    <property type="match status" value="4"/>
</dbReference>
<evidence type="ECO:0000256" key="5">
    <source>
        <dbReference type="ARBA" id="ARBA00022833"/>
    </source>
</evidence>
<dbReference type="PANTHER" id="PTHR16515:SF66">
    <property type="entry name" value="C2H2-TYPE DOMAIN-CONTAINING PROTEIN"/>
    <property type="match status" value="1"/>
</dbReference>
<evidence type="ECO:0000256" key="3">
    <source>
        <dbReference type="ARBA" id="ARBA00022737"/>
    </source>
</evidence>
<comment type="caution">
    <text evidence="10">The sequence shown here is derived from an EMBL/GenBank/DDBJ whole genome shotgun (WGS) entry which is preliminary data.</text>
</comment>
<feature type="domain" description="C2H2-type" evidence="9">
    <location>
        <begin position="182"/>
        <end position="209"/>
    </location>
</feature>
<keyword evidence="4 7" id="KW-0863">Zinc-finger</keyword>
<evidence type="ECO:0000256" key="7">
    <source>
        <dbReference type="PROSITE-ProRule" id="PRU00042"/>
    </source>
</evidence>
<feature type="domain" description="C2H2-type" evidence="9">
    <location>
        <begin position="268"/>
        <end position="295"/>
    </location>
</feature>
<dbReference type="SUPFAM" id="SSF57667">
    <property type="entry name" value="beta-beta-alpha zinc fingers"/>
    <property type="match status" value="3"/>
</dbReference>
<feature type="region of interest" description="Disordered" evidence="8">
    <location>
        <begin position="43"/>
        <end position="64"/>
    </location>
</feature>
<proteinExistence type="predicted"/>
<dbReference type="FunFam" id="3.30.160.60:FF:000100">
    <property type="entry name" value="Zinc finger 45-like"/>
    <property type="match status" value="1"/>
</dbReference>
<dbReference type="InterPro" id="IPR050331">
    <property type="entry name" value="Zinc_finger"/>
</dbReference>
<sequence length="317" mass="34839">MYLDIYQDDDPIIGGDINGIVGDSDVDVCDSEDAAEIVVLDESGPEEEGGRLVEGVLQGPDGEQEVRDLARRAEDELNGEEERDVRAAVGDAVDVDGGSPAPTEQVAPRPRHVRRVLGTPTREEEDDDDDVEVDVEGCSSGEEGEGGAGKPTSRCPLCPAAFWRVEHRTRHLRCHLGPRRAHGCSSCTASFNRNDQLQAHERLHRGERPYRCVRSGCGRGFLTKEMAREHAAADHRDLPFRCEECGDAFLRALSLQRHARAHTGEKPFACPQCDKRFANSPSKRRHVRVHHSPAAARAATPEADPPPPPLPLHERDV</sequence>
<feature type="domain" description="C2H2-type" evidence="9">
    <location>
        <begin position="153"/>
        <end position="180"/>
    </location>
</feature>
<keyword evidence="11" id="KW-1185">Reference proteome</keyword>
<reference evidence="10" key="1">
    <citation type="submission" date="2021-07" db="EMBL/GenBank/DDBJ databases">
        <authorList>
            <person name="Catto M.A."/>
            <person name="Jacobson A."/>
            <person name="Kennedy G."/>
            <person name="Labadie P."/>
            <person name="Hunt B.G."/>
            <person name="Srinivasan R."/>
        </authorList>
    </citation>
    <scope>NUCLEOTIDE SEQUENCE</scope>
    <source>
        <strain evidence="10">PL_HMW_Pooled</strain>
        <tissue evidence="10">Head</tissue>
    </source>
</reference>
<dbReference type="Gene3D" id="3.30.160.60">
    <property type="entry name" value="Classic Zinc Finger"/>
    <property type="match status" value="4"/>
</dbReference>
<dbReference type="PANTHER" id="PTHR16515">
    <property type="entry name" value="PR DOMAIN ZINC FINGER PROTEIN"/>
    <property type="match status" value="1"/>
</dbReference>
<gene>
    <name evidence="10" type="ORF">KUF71_005804</name>
</gene>
<keyword evidence="2" id="KW-0479">Metal-binding</keyword>
<keyword evidence="6" id="KW-0539">Nucleus</keyword>
<dbReference type="GO" id="GO:0005634">
    <property type="term" value="C:nucleus"/>
    <property type="evidence" value="ECO:0007669"/>
    <property type="project" value="UniProtKB-SubCell"/>
</dbReference>
<evidence type="ECO:0000256" key="1">
    <source>
        <dbReference type="ARBA" id="ARBA00004123"/>
    </source>
</evidence>
<comment type="subcellular location">
    <subcellularLocation>
        <location evidence="1">Nucleus</location>
    </subcellularLocation>
</comment>
<dbReference type="Pfam" id="PF13894">
    <property type="entry name" value="zf-C2H2_4"/>
    <property type="match status" value="1"/>
</dbReference>
<name>A0AAE1H638_9NEOP</name>
<evidence type="ECO:0000256" key="6">
    <source>
        <dbReference type="ARBA" id="ARBA00023242"/>
    </source>
</evidence>
<feature type="compositionally biased region" description="Acidic residues" evidence="8">
    <location>
        <begin position="123"/>
        <end position="135"/>
    </location>
</feature>
<protein>
    <submittedName>
        <fullName evidence="10">Zinc finger protein 91</fullName>
    </submittedName>
</protein>
<dbReference type="InterPro" id="IPR013087">
    <property type="entry name" value="Znf_C2H2_type"/>
</dbReference>
<evidence type="ECO:0000256" key="2">
    <source>
        <dbReference type="ARBA" id="ARBA00022723"/>
    </source>
</evidence>
<keyword evidence="5" id="KW-0862">Zinc</keyword>
<dbReference type="PROSITE" id="PS50157">
    <property type="entry name" value="ZINC_FINGER_C2H2_2"/>
    <property type="match status" value="4"/>
</dbReference>
<keyword evidence="3" id="KW-0677">Repeat</keyword>
<evidence type="ECO:0000256" key="8">
    <source>
        <dbReference type="SAM" id="MobiDB-lite"/>
    </source>
</evidence>
<feature type="domain" description="C2H2-type" evidence="9">
    <location>
        <begin position="240"/>
        <end position="267"/>
    </location>
</feature>
<dbReference type="AlphaFoldDB" id="A0AAE1H638"/>
<dbReference type="Proteomes" id="UP001219518">
    <property type="component" value="Unassembled WGS sequence"/>
</dbReference>
<evidence type="ECO:0000259" key="9">
    <source>
        <dbReference type="PROSITE" id="PS50157"/>
    </source>
</evidence>
<dbReference type="Pfam" id="PF00096">
    <property type="entry name" value="zf-C2H2"/>
    <property type="match status" value="1"/>
</dbReference>
<dbReference type="SMART" id="SM00355">
    <property type="entry name" value="ZnF_C2H2"/>
    <property type="match status" value="5"/>
</dbReference>
<dbReference type="EMBL" id="JAHWGI010000440">
    <property type="protein sequence ID" value="KAK3915497.1"/>
    <property type="molecule type" value="Genomic_DNA"/>
</dbReference>
<dbReference type="GO" id="GO:0006355">
    <property type="term" value="P:regulation of DNA-templated transcription"/>
    <property type="evidence" value="ECO:0007669"/>
    <property type="project" value="UniProtKB-ARBA"/>
</dbReference>
<feature type="compositionally biased region" description="Low complexity" evidence="8">
    <location>
        <begin position="293"/>
        <end position="302"/>
    </location>
</feature>
<reference evidence="10" key="2">
    <citation type="journal article" date="2023" name="BMC Genomics">
        <title>Pest status, molecular evolution, and epigenetic factors derived from the genome assembly of Frankliniella fusca, a thysanopteran phytovirus vector.</title>
        <authorList>
            <person name="Catto M.A."/>
            <person name="Labadie P.E."/>
            <person name="Jacobson A.L."/>
            <person name="Kennedy G.G."/>
            <person name="Srinivasan R."/>
            <person name="Hunt B.G."/>
        </authorList>
    </citation>
    <scope>NUCLEOTIDE SEQUENCE</scope>
    <source>
        <strain evidence="10">PL_HMW_Pooled</strain>
    </source>
</reference>
<evidence type="ECO:0000313" key="10">
    <source>
        <dbReference type="EMBL" id="KAK3915497.1"/>
    </source>
</evidence>
<accession>A0AAE1H638</accession>